<accession>A0ABY4X9L6</accession>
<dbReference type="PANTHER" id="PTHR43798:SF31">
    <property type="entry name" value="AB HYDROLASE SUPERFAMILY PROTEIN YCLE"/>
    <property type="match status" value="1"/>
</dbReference>
<dbReference type="Gene3D" id="3.40.50.1820">
    <property type="entry name" value="alpha/beta hydrolase"/>
    <property type="match status" value="1"/>
</dbReference>
<dbReference type="PRINTS" id="PR00111">
    <property type="entry name" value="ABHYDROLASE"/>
</dbReference>
<dbReference type="InterPro" id="IPR029058">
    <property type="entry name" value="AB_hydrolase_fold"/>
</dbReference>
<dbReference type="Proteomes" id="UP001056937">
    <property type="component" value="Chromosome 1"/>
</dbReference>
<evidence type="ECO:0000256" key="1">
    <source>
        <dbReference type="ARBA" id="ARBA00022801"/>
    </source>
</evidence>
<evidence type="ECO:0000259" key="2">
    <source>
        <dbReference type="Pfam" id="PF00561"/>
    </source>
</evidence>
<dbReference type="Pfam" id="PF00561">
    <property type="entry name" value="Abhydrolase_1"/>
    <property type="match status" value="1"/>
</dbReference>
<reference evidence="3" key="1">
    <citation type="journal article" date="2022" name="Toxins">
        <title>Genomic Analysis of Sphingopyxis sp. USTB-05 for Biodegrading Cyanobacterial Hepatotoxins.</title>
        <authorList>
            <person name="Liu C."/>
            <person name="Xu Q."/>
            <person name="Zhao Z."/>
            <person name="Zhang H."/>
            <person name="Liu X."/>
            <person name="Yin C."/>
            <person name="Liu Y."/>
            <person name="Yan H."/>
        </authorList>
    </citation>
    <scope>NUCLEOTIDE SEQUENCE</scope>
    <source>
        <strain evidence="3">NBD5</strain>
    </source>
</reference>
<dbReference type="PANTHER" id="PTHR43798">
    <property type="entry name" value="MONOACYLGLYCEROL LIPASE"/>
    <property type="match status" value="1"/>
</dbReference>
<organism evidence="3 4">
    <name type="scientific">Sphingomonas morindae</name>
    <dbReference type="NCBI Taxonomy" id="1541170"/>
    <lineage>
        <taxon>Bacteria</taxon>
        <taxon>Pseudomonadati</taxon>
        <taxon>Pseudomonadota</taxon>
        <taxon>Alphaproteobacteria</taxon>
        <taxon>Sphingomonadales</taxon>
        <taxon>Sphingomonadaceae</taxon>
        <taxon>Sphingomonas</taxon>
    </lineage>
</organism>
<sequence>MRNKSVCALLFATLALIGQPGSSGHPRLGTTRLAPGNHVARLGTLTLHYAIAGKGPLLIVQAPGWGIGTEYLEKGLAPLTEHFTVLTYDPRGTGLSTPVSKGDRLTNADLAEDLERLRAYLGLKTLDLIGHSNGGAIAILYAEEHPARVKRLVLIGSQLLGYGEPAGPVEKSEDARRRTHPEFAAYAARMRASSPRNDAEFTRDFKSYAGVFFYDPHRDLPALLKAMTKPMSASMNKAYKESPPPSEAPPLDDLAKISAPTLIVEGRQDPACALAESERIKRGIANSRLVSIDRSGHFPWIEQPSQFFAPVIRFLASPRIENTTQAPRTGPTRRR</sequence>
<dbReference type="SUPFAM" id="SSF53474">
    <property type="entry name" value="alpha/beta-Hydrolases"/>
    <property type="match status" value="1"/>
</dbReference>
<feature type="domain" description="AB hydrolase-1" evidence="2">
    <location>
        <begin position="63"/>
        <end position="303"/>
    </location>
</feature>
<keyword evidence="4" id="KW-1185">Reference proteome</keyword>
<dbReference type="InterPro" id="IPR000073">
    <property type="entry name" value="AB_hydrolase_1"/>
</dbReference>
<dbReference type="GO" id="GO:0016787">
    <property type="term" value="F:hydrolase activity"/>
    <property type="evidence" value="ECO:0007669"/>
    <property type="project" value="UniProtKB-KW"/>
</dbReference>
<keyword evidence="1 3" id="KW-0378">Hydrolase</keyword>
<gene>
    <name evidence="3" type="ORF">LHA26_03205</name>
</gene>
<evidence type="ECO:0000313" key="3">
    <source>
        <dbReference type="EMBL" id="USI73504.1"/>
    </source>
</evidence>
<dbReference type="InterPro" id="IPR050266">
    <property type="entry name" value="AB_hydrolase_sf"/>
</dbReference>
<evidence type="ECO:0000313" key="4">
    <source>
        <dbReference type="Proteomes" id="UP001056937"/>
    </source>
</evidence>
<dbReference type="EMBL" id="CP084930">
    <property type="protein sequence ID" value="USI73504.1"/>
    <property type="molecule type" value="Genomic_DNA"/>
</dbReference>
<name>A0ABY4X9L6_9SPHN</name>
<proteinExistence type="predicted"/>
<dbReference type="RefSeq" id="WP_252167314.1">
    <property type="nucleotide sequence ID" value="NZ_CP084930.1"/>
</dbReference>
<protein>
    <submittedName>
        <fullName evidence="3">Alpha/beta hydrolase</fullName>
    </submittedName>
</protein>